<dbReference type="InterPro" id="IPR005122">
    <property type="entry name" value="Uracil-DNA_glycosylase-like"/>
</dbReference>
<evidence type="ECO:0000256" key="11">
    <source>
        <dbReference type="ARBA" id="ARBA00023204"/>
    </source>
</evidence>
<evidence type="ECO:0000313" key="14">
    <source>
        <dbReference type="EMBL" id="MBK0400354.1"/>
    </source>
</evidence>
<evidence type="ECO:0000256" key="4">
    <source>
        <dbReference type="ARBA" id="ARBA00019403"/>
    </source>
</evidence>
<dbReference type="SMART" id="SM00987">
    <property type="entry name" value="UreE_C"/>
    <property type="match status" value="1"/>
</dbReference>
<dbReference type="GO" id="GO:0004844">
    <property type="term" value="F:uracil DNA N-glycosylase activity"/>
    <property type="evidence" value="ECO:0007669"/>
    <property type="project" value="UniProtKB-EC"/>
</dbReference>
<evidence type="ECO:0000256" key="10">
    <source>
        <dbReference type="ARBA" id="ARBA00023014"/>
    </source>
</evidence>
<dbReference type="GO" id="GO:0051539">
    <property type="term" value="F:4 iron, 4 sulfur cluster binding"/>
    <property type="evidence" value="ECO:0007669"/>
    <property type="project" value="UniProtKB-KW"/>
</dbReference>
<evidence type="ECO:0000256" key="9">
    <source>
        <dbReference type="ARBA" id="ARBA00023004"/>
    </source>
</evidence>
<dbReference type="NCBIfam" id="TIGR00758">
    <property type="entry name" value="UDG_fam4"/>
    <property type="match status" value="1"/>
</dbReference>
<evidence type="ECO:0000256" key="5">
    <source>
        <dbReference type="ARBA" id="ARBA00022485"/>
    </source>
</evidence>
<dbReference type="GO" id="GO:0046872">
    <property type="term" value="F:metal ion binding"/>
    <property type="evidence" value="ECO:0007669"/>
    <property type="project" value="UniProtKB-KW"/>
</dbReference>
<feature type="domain" description="Uracil-DNA glycosylase-like" evidence="13">
    <location>
        <begin position="128"/>
        <end position="282"/>
    </location>
</feature>
<organism evidence="14 15">
    <name type="scientific">Thermohalobaculum xanthum</name>
    <dbReference type="NCBI Taxonomy" id="2753746"/>
    <lineage>
        <taxon>Bacteria</taxon>
        <taxon>Pseudomonadati</taxon>
        <taxon>Pseudomonadota</taxon>
        <taxon>Alphaproteobacteria</taxon>
        <taxon>Rhodobacterales</taxon>
        <taxon>Paracoccaceae</taxon>
        <taxon>Thermohalobaculum</taxon>
    </lineage>
</organism>
<dbReference type="AlphaFoldDB" id="A0A8J7M856"/>
<comment type="caution">
    <text evidence="14">The sequence shown here is derived from an EMBL/GenBank/DDBJ whole genome shotgun (WGS) entry which is preliminary data.</text>
</comment>
<evidence type="ECO:0000256" key="6">
    <source>
        <dbReference type="ARBA" id="ARBA00022723"/>
    </source>
</evidence>
<keyword evidence="15" id="KW-1185">Reference proteome</keyword>
<dbReference type="Pfam" id="PF03167">
    <property type="entry name" value="UDG"/>
    <property type="match status" value="1"/>
</dbReference>
<comment type="catalytic activity">
    <reaction evidence="1">
        <text>Hydrolyzes single-stranded DNA or mismatched double-stranded DNA and polynucleotides, releasing free uracil.</text>
        <dbReference type="EC" id="3.2.2.27"/>
    </reaction>
</comment>
<feature type="compositionally biased region" description="Low complexity" evidence="12">
    <location>
        <begin position="71"/>
        <end position="84"/>
    </location>
</feature>
<evidence type="ECO:0000256" key="1">
    <source>
        <dbReference type="ARBA" id="ARBA00001400"/>
    </source>
</evidence>
<dbReference type="Proteomes" id="UP000655420">
    <property type="component" value="Unassembled WGS sequence"/>
</dbReference>
<evidence type="ECO:0000256" key="3">
    <source>
        <dbReference type="ARBA" id="ARBA00012030"/>
    </source>
</evidence>
<keyword evidence="8" id="KW-0378">Hydrolase</keyword>
<dbReference type="InterPro" id="IPR051536">
    <property type="entry name" value="UDG_Type-4/5"/>
</dbReference>
<evidence type="ECO:0000256" key="7">
    <source>
        <dbReference type="ARBA" id="ARBA00022763"/>
    </source>
</evidence>
<dbReference type="PANTHER" id="PTHR33693">
    <property type="entry name" value="TYPE-5 URACIL-DNA GLYCOSYLASE"/>
    <property type="match status" value="1"/>
</dbReference>
<dbReference type="EC" id="3.2.2.27" evidence="3"/>
<keyword evidence="5" id="KW-0004">4Fe-4S</keyword>
<protein>
    <recommendedName>
        <fullName evidence="4">Type-4 uracil-DNA glycosylase</fullName>
        <ecNumber evidence="3">3.2.2.27</ecNumber>
    </recommendedName>
</protein>
<dbReference type="GO" id="GO:0006281">
    <property type="term" value="P:DNA repair"/>
    <property type="evidence" value="ECO:0007669"/>
    <property type="project" value="UniProtKB-KW"/>
</dbReference>
<dbReference type="InterPro" id="IPR036895">
    <property type="entry name" value="Uracil-DNA_glycosylase-like_sf"/>
</dbReference>
<evidence type="ECO:0000256" key="2">
    <source>
        <dbReference type="ARBA" id="ARBA00006521"/>
    </source>
</evidence>
<accession>A0A8J7M856</accession>
<evidence type="ECO:0000259" key="13">
    <source>
        <dbReference type="SMART" id="SM00986"/>
    </source>
</evidence>
<dbReference type="RefSeq" id="WP_200611012.1">
    <property type="nucleotide sequence ID" value="NZ_JAEHHL010000008.1"/>
</dbReference>
<keyword evidence="9" id="KW-0408">Iron</keyword>
<name>A0A8J7M856_9RHOB</name>
<keyword evidence="7" id="KW-0227">DNA damage</keyword>
<evidence type="ECO:0000256" key="12">
    <source>
        <dbReference type="SAM" id="MobiDB-lite"/>
    </source>
</evidence>
<dbReference type="InterPro" id="IPR005273">
    <property type="entry name" value="Ura-DNA_glyco_family4"/>
</dbReference>
<gene>
    <name evidence="14" type="ORF">H0I76_14230</name>
</gene>
<keyword evidence="10" id="KW-0411">Iron-sulfur</keyword>
<reference evidence="14" key="1">
    <citation type="submission" date="2020-12" db="EMBL/GenBank/DDBJ databases">
        <title>Bacterial taxonomy.</title>
        <authorList>
            <person name="Pan X."/>
        </authorList>
    </citation>
    <scope>NUCLEOTIDE SEQUENCE</scope>
    <source>
        <strain evidence="14">M0105</strain>
    </source>
</reference>
<dbReference type="SMART" id="SM00986">
    <property type="entry name" value="UDG"/>
    <property type="match status" value="1"/>
</dbReference>
<dbReference type="SUPFAM" id="SSF52141">
    <property type="entry name" value="Uracil-DNA glycosylase-like"/>
    <property type="match status" value="1"/>
</dbReference>
<comment type="similarity">
    <text evidence="2">Belongs to the uracil-DNA glycosylase (UDG) superfamily. Type 4 (UDGa) family.</text>
</comment>
<feature type="compositionally biased region" description="Low complexity" evidence="12">
    <location>
        <begin position="37"/>
        <end position="58"/>
    </location>
</feature>
<evidence type="ECO:0000313" key="15">
    <source>
        <dbReference type="Proteomes" id="UP000655420"/>
    </source>
</evidence>
<proteinExistence type="inferred from homology"/>
<feature type="region of interest" description="Disordered" evidence="12">
    <location>
        <begin position="37"/>
        <end position="86"/>
    </location>
</feature>
<sequence>MSARESLHDSLAAALAWQIELGADEAILDAPQDRFATAQGAAGASQAPAALPAAPPSTSNRRAEARPPEQSKAGARPAPSASAPIDGADAEADATAIAATANTLEELAEVMRRFEGSDLRLGAKNLVFSDGTPGARVMVIGEAPGAEEDRVGRPFVGRAGQLLDRMLGAIGLARTAPDPGEAAYITNVLPWRPPGNRTPSSAEAALFMPFLMRHIELAAPDFILALGNTPVQALLATTTGITRMRGRWRRHEASGCLVLPSFHPAYLLRSPERKREAWRDLLALRAALDGAPVAPE</sequence>
<dbReference type="EMBL" id="JAEHHL010000008">
    <property type="protein sequence ID" value="MBK0400354.1"/>
    <property type="molecule type" value="Genomic_DNA"/>
</dbReference>
<dbReference type="PANTHER" id="PTHR33693:SF1">
    <property type="entry name" value="TYPE-4 URACIL-DNA GLYCOSYLASE"/>
    <property type="match status" value="1"/>
</dbReference>
<dbReference type="Gene3D" id="3.40.470.10">
    <property type="entry name" value="Uracil-DNA glycosylase-like domain"/>
    <property type="match status" value="1"/>
</dbReference>
<evidence type="ECO:0000256" key="8">
    <source>
        <dbReference type="ARBA" id="ARBA00022801"/>
    </source>
</evidence>
<dbReference type="CDD" id="cd10030">
    <property type="entry name" value="UDG-F4_TTUDGA_SPO1dp_like"/>
    <property type="match status" value="1"/>
</dbReference>
<keyword evidence="6" id="KW-0479">Metal-binding</keyword>
<keyword evidence="11" id="KW-0234">DNA repair</keyword>